<protein>
    <submittedName>
        <fullName evidence="3">Beta strand repeat-containing protein</fullName>
    </submittedName>
</protein>
<reference evidence="3 4" key="1">
    <citation type="submission" date="2024-09" db="EMBL/GenBank/DDBJ databases">
        <authorList>
            <person name="Sun Q."/>
            <person name="Mori K."/>
        </authorList>
    </citation>
    <scope>NUCLEOTIDE SEQUENCE [LARGE SCALE GENOMIC DNA]</scope>
    <source>
        <strain evidence="3 4">NCAIM B.02537</strain>
    </source>
</reference>
<dbReference type="InterPro" id="IPR018511">
    <property type="entry name" value="Hemolysin-typ_Ca-bd_CS"/>
</dbReference>
<comment type="subcellular location">
    <subcellularLocation>
        <location evidence="1">Secreted</location>
    </subcellularLocation>
</comment>
<dbReference type="Pfam" id="PF00353">
    <property type="entry name" value="HemolysinCabind"/>
    <property type="match status" value="8"/>
</dbReference>
<keyword evidence="2" id="KW-0964">Secreted</keyword>
<keyword evidence="4" id="KW-1185">Reference proteome</keyword>
<dbReference type="EMBL" id="JBHLTL010000001">
    <property type="protein sequence ID" value="MFC0588526.1"/>
    <property type="molecule type" value="Genomic_DNA"/>
</dbReference>
<evidence type="ECO:0000313" key="4">
    <source>
        <dbReference type="Proteomes" id="UP001589943"/>
    </source>
</evidence>
<dbReference type="PRINTS" id="PR00313">
    <property type="entry name" value="CABNDNGRPT"/>
</dbReference>
<dbReference type="PANTHER" id="PTHR38340">
    <property type="entry name" value="S-LAYER PROTEIN"/>
    <property type="match status" value="1"/>
</dbReference>
<evidence type="ECO:0000256" key="2">
    <source>
        <dbReference type="ARBA" id="ARBA00022525"/>
    </source>
</evidence>
<name>A0ABV6PFC8_9SPHN</name>
<proteinExistence type="predicted"/>
<dbReference type="RefSeq" id="WP_379480023.1">
    <property type="nucleotide sequence ID" value="NZ_JBHLTL010000001.1"/>
</dbReference>
<comment type="caution">
    <text evidence="3">The sequence shown here is derived from an EMBL/GenBank/DDBJ whole genome shotgun (WGS) entry which is preliminary data.</text>
</comment>
<dbReference type="InterPro" id="IPR050557">
    <property type="entry name" value="RTX_toxin/Mannuronan_C5-epim"/>
</dbReference>
<dbReference type="InterPro" id="IPR001343">
    <property type="entry name" value="Hemolysn_Ca-bd"/>
</dbReference>
<evidence type="ECO:0000313" key="3">
    <source>
        <dbReference type="EMBL" id="MFC0588526.1"/>
    </source>
</evidence>
<accession>A0ABV6PFC8</accession>
<dbReference type="InterPro" id="IPR011049">
    <property type="entry name" value="Serralysin-like_metalloprot_C"/>
</dbReference>
<dbReference type="Proteomes" id="UP001589943">
    <property type="component" value="Unassembled WGS sequence"/>
</dbReference>
<dbReference type="PANTHER" id="PTHR38340:SF1">
    <property type="entry name" value="S-LAYER PROTEIN"/>
    <property type="match status" value="1"/>
</dbReference>
<gene>
    <name evidence="3" type="ORF">ACFFF7_03785</name>
</gene>
<evidence type="ECO:0000256" key="1">
    <source>
        <dbReference type="ARBA" id="ARBA00004613"/>
    </source>
</evidence>
<sequence>MPIIDGTTGPDNLTGTAGDDVINGLGGNDTIDGGDGNDLIFGGSGVDSLSGGNGNDTFVENTVSSAGESFNGGAGTDTIQLEVLSGFPSPFPTSIGLLSPHSFSSATVTSIEQLVYGSQVGNTVQGVFNLSSWASTGISQVVGNVGRDVLSLLTGTAAGTFTMPALSLSNWDAVPLNAWEGGDFVALSAGTPAGTSVTLNALAGATFLQVLSGGAGDDILNGSGNADMFEASRGADQVNAGGGNDLIIIANTAAANGVTWLAPTTFTGAGGVWNGGSGTDAISIGGDVTLQATLTSIEGVILQADYGPVTPTAPRQYAAVLRLDQAHLAMLPAATFWGGTGSVEVTLDFGGSFNGSQYTFLAGADVNFRITTADGNGVSVVGTSRGDYISLGAGNQTVTGGGGNDTFSVAGGIVTITDFTQGQDLFDLGGSGLISMARVQDFLVQQAGGAAFVADTGGEHIEVRMNGVQASGLTSADFILSTDNFTQVDPGTAFADIQFGRGADDQLHGADSADRIYSGGGADQLFGDAGNDIIILDGAINPTGFFGAPIIDGGTGQDTLVLRSFGGSAFSAHNLYFASTVAGIETLQFDSKVGQTVTGVMVLQQYAASGITAVVGGAGIDQLAIVAIAPGAVMPNVAVSNWTNGPGGDVVALVVANTDTAGMTLSALDGASFNQALIGAAGADTLYGSSAADVLIGNAGDDVLDGRLGADTMTGGLGHDLYYVDQQADLVFENAAGGIDTVVASNDFYLYANVENLMFTDGSNNWYGVGNELANSITGNAGGNLLIGGLGDDAISGGAGNDLLFGEDGADTLGGDAGIDYLVGGAGGDTLNGGADADALYGGDGNDSLTGGATFDTDIMVGGLGDDTLFANSGLGDYDILNGAEGDDTYYVDTPDDIIFEGVGEGTDTVIADIVGAGYYLWANVENCILAGTTPFAAGNDLNNVLTGSASSNWLLGNDGNDTLNGKGGNDLLFGDRPGGTAGTDIFVFDAASGQDVIGDFHHGEDKVQLNGIYTDFAQAQTHFVQNGSDGAIDLGGGNFVVLVGVQMSTLTAGDFQFG</sequence>
<dbReference type="PROSITE" id="PS00330">
    <property type="entry name" value="HEMOLYSIN_CALCIUM"/>
    <property type="match status" value="5"/>
</dbReference>
<dbReference type="SUPFAM" id="SSF51120">
    <property type="entry name" value="beta-Roll"/>
    <property type="match status" value="7"/>
</dbReference>
<dbReference type="Gene3D" id="2.150.10.10">
    <property type="entry name" value="Serralysin-like metalloprotease, C-terminal"/>
    <property type="match status" value="6"/>
</dbReference>
<organism evidence="3 4">
    <name type="scientific">Novosphingobium aquiterrae</name>
    <dbReference type="NCBI Taxonomy" id="624388"/>
    <lineage>
        <taxon>Bacteria</taxon>
        <taxon>Pseudomonadati</taxon>
        <taxon>Pseudomonadota</taxon>
        <taxon>Alphaproteobacteria</taxon>
        <taxon>Sphingomonadales</taxon>
        <taxon>Sphingomonadaceae</taxon>
        <taxon>Novosphingobium</taxon>
    </lineage>
</organism>